<dbReference type="GO" id="GO:0004519">
    <property type="term" value="F:endonuclease activity"/>
    <property type="evidence" value="ECO:0007669"/>
    <property type="project" value="UniProtKB-KW"/>
</dbReference>
<evidence type="ECO:0000313" key="3">
    <source>
        <dbReference type="Proteomes" id="UP000696294"/>
    </source>
</evidence>
<keyword evidence="2" id="KW-0378">Hydrolase</keyword>
<proteinExistence type="predicted"/>
<protein>
    <submittedName>
        <fullName evidence="2">Endonuclease/exonuclease/phosphatase family protein</fullName>
    </submittedName>
</protein>
<dbReference type="Gene3D" id="3.60.10.10">
    <property type="entry name" value="Endonuclease/exonuclease/phosphatase"/>
    <property type="match status" value="1"/>
</dbReference>
<keyword evidence="3" id="KW-1185">Reference proteome</keyword>
<evidence type="ECO:0000259" key="1">
    <source>
        <dbReference type="Pfam" id="PF03372"/>
    </source>
</evidence>
<dbReference type="InterPro" id="IPR005135">
    <property type="entry name" value="Endo/exonuclease/phosphatase"/>
</dbReference>
<dbReference type="EMBL" id="JAATEP010000053">
    <property type="protein sequence ID" value="NJP96692.1"/>
    <property type="molecule type" value="Genomic_DNA"/>
</dbReference>
<organism evidence="2 3">
    <name type="scientific">Nonomuraea composti</name>
    <dbReference type="NCBI Taxonomy" id="2720023"/>
    <lineage>
        <taxon>Bacteria</taxon>
        <taxon>Bacillati</taxon>
        <taxon>Actinomycetota</taxon>
        <taxon>Actinomycetes</taxon>
        <taxon>Streptosporangiales</taxon>
        <taxon>Streptosporangiaceae</taxon>
        <taxon>Nonomuraea</taxon>
    </lineage>
</organism>
<evidence type="ECO:0000313" key="2">
    <source>
        <dbReference type="EMBL" id="NJP96692.1"/>
    </source>
</evidence>
<dbReference type="SUPFAM" id="SSF56219">
    <property type="entry name" value="DNase I-like"/>
    <property type="match status" value="1"/>
</dbReference>
<keyword evidence="2" id="KW-0540">Nuclease</keyword>
<dbReference type="Pfam" id="PF03372">
    <property type="entry name" value="Exo_endo_phos"/>
    <property type="match status" value="1"/>
</dbReference>
<gene>
    <name evidence="2" type="ORF">HCN51_45940</name>
</gene>
<sequence>MNDGSATTGMVKAAAASIKERNADFAAFNELCWDQYKAIQATLGNLGWPQGASFSRFAAIRNEVAATDGACGGERFGIAIFSRRDIGSAIQYALPQDNDGGVHKLLCVSPAARPHLRFCTTHITTSNEIIDGEYINRKQLAAVLGHLQTFHDAGDTVLIGGDFNARPQYSRLDTWYAPSLDVPNNGGNTGQYRELDDLEPACPGIGETTVGEVNGKGKPIGLVPPCNQRPKIDLLFARESAIVGSYTGDSLELSTACGGPCSDHRIVVGTVSVRVQP</sequence>
<comment type="caution">
    <text evidence="2">The sequence shown here is derived from an EMBL/GenBank/DDBJ whole genome shotgun (WGS) entry which is preliminary data.</text>
</comment>
<accession>A0ABX1BID2</accession>
<keyword evidence="2" id="KW-0255">Endonuclease</keyword>
<dbReference type="Proteomes" id="UP000696294">
    <property type="component" value="Unassembled WGS sequence"/>
</dbReference>
<dbReference type="InterPro" id="IPR036691">
    <property type="entry name" value="Endo/exonu/phosph_ase_sf"/>
</dbReference>
<reference evidence="2 3" key="1">
    <citation type="submission" date="2020-03" db="EMBL/GenBank/DDBJ databases">
        <title>WGS of actinomycetes isolated from Thailand.</title>
        <authorList>
            <person name="Thawai C."/>
        </authorList>
    </citation>
    <scope>NUCLEOTIDE SEQUENCE [LARGE SCALE GENOMIC DNA]</scope>
    <source>
        <strain evidence="2 3">FMUSA5-5</strain>
    </source>
</reference>
<feature type="domain" description="Endonuclease/exonuclease/phosphatase" evidence="1">
    <location>
        <begin position="14"/>
        <end position="264"/>
    </location>
</feature>
<name>A0ABX1BID2_9ACTN</name>